<dbReference type="OrthoDB" id="3217500at2"/>
<keyword evidence="8" id="KW-1185">Reference proteome</keyword>
<reference evidence="7 8" key="1">
    <citation type="submission" date="2017-12" db="EMBL/GenBank/DDBJ databases">
        <title>Sequencing the genomes of 1000 Actinobacteria strains.</title>
        <authorList>
            <person name="Klenk H.-P."/>
        </authorList>
    </citation>
    <scope>NUCLEOTIDE SEQUENCE [LARGE SCALE GENOMIC DNA]</scope>
    <source>
        <strain evidence="7 8">DSM 12806</strain>
    </source>
</reference>
<evidence type="ECO:0000256" key="2">
    <source>
        <dbReference type="ARBA" id="ARBA00022840"/>
    </source>
</evidence>
<feature type="domain" description="FtsK" evidence="6">
    <location>
        <begin position="217"/>
        <end position="407"/>
    </location>
</feature>
<proteinExistence type="predicted"/>
<dbReference type="InterPro" id="IPR002543">
    <property type="entry name" value="FtsK_dom"/>
</dbReference>
<evidence type="ECO:0000256" key="1">
    <source>
        <dbReference type="ARBA" id="ARBA00022741"/>
    </source>
</evidence>
<comment type="caution">
    <text evidence="7">The sequence shown here is derived from an EMBL/GenBank/DDBJ whole genome shotgun (WGS) entry which is preliminary data.</text>
</comment>
<sequence>MRTRSDDIYVAPDDPLSIVLEAVVRATWLLLRLVAAVVKAAARNVGTATILVVVAATVWLLNLYAAGGLVVIVAAALTTWRFAHRASFTRQAAPRLILLWRAPLYRVRWRHVATRCGLVIQPHGMAALDRSKKQLVPHILRVVVDRSGRDRLLLRLPVGMTPDDVAAHSDAVGHAFGVDGTQVVTARPGRAWLELRRCDPLRHAIRPEPAKDVALAGIPVGLGDDGRIWRFRVQATHALIAGATGAGKGSVLWSLVHGLAPAISDGWVQVWALDPKGGMELGLGRGAFARFEGGSPEAMCDLLEEAVDLKTRRSLNLATHGKRVHQPSAESPHLVIVIDELATLSAFAERTVVRRIEHALGLLLTQGRAVGITVIAAVQDPGKDVVSWRDLFPTRIAMRLDNPIQVDMVLGDGARERGARADHISELTPGVAYVRIEGSRDVRRVRSAYLTDEDVLALSTSLSASKDQNEREQQIRDREGEAA</sequence>
<dbReference type="RefSeq" id="WP_158239803.1">
    <property type="nucleotide sequence ID" value="NZ_PJNE01000001.1"/>
</dbReference>
<keyword evidence="5" id="KW-0812">Transmembrane</keyword>
<dbReference type="EMBL" id="PJNE01000001">
    <property type="protein sequence ID" value="PKW26678.1"/>
    <property type="molecule type" value="Genomic_DNA"/>
</dbReference>
<keyword evidence="2 3" id="KW-0067">ATP-binding</keyword>
<keyword evidence="5" id="KW-0472">Membrane</keyword>
<dbReference type="GO" id="GO:0005524">
    <property type="term" value="F:ATP binding"/>
    <property type="evidence" value="ECO:0007669"/>
    <property type="project" value="UniProtKB-UniRule"/>
</dbReference>
<dbReference type="InterPro" id="IPR027417">
    <property type="entry name" value="P-loop_NTPase"/>
</dbReference>
<dbReference type="AlphaFoldDB" id="A0A2N3YIN3"/>
<dbReference type="InterPro" id="IPR050206">
    <property type="entry name" value="FtsK/SpoIIIE/SftA"/>
</dbReference>
<feature type="binding site" evidence="3">
    <location>
        <begin position="242"/>
        <end position="249"/>
    </location>
    <ligand>
        <name>ATP</name>
        <dbReference type="ChEBI" id="CHEBI:30616"/>
    </ligand>
</feature>
<keyword evidence="1 3" id="KW-0547">Nucleotide-binding</keyword>
<evidence type="ECO:0000256" key="4">
    <source>
        <dbReference type="SAM" id="MobiDB-lite"/>
    </source>
</evidence>
<dbReference type="Gene3D" id="3.40.50.300">
    <property type="entry name" value="P-loop containing nucleotide triphosphate hydrolases"/>
    <property type="match status" value="1"/>
</dbReference>
<gene>
    <name evidence="7" type="ORF">ATL31_1495</name>
</gene>
<dbReference type="Pfam" id="PF01580">
    <property type="entry name" value="FtsK_SpoIIIE"/>
    <property type="match status" value="1"/>
</dbReference>
<keyword evidence="5" id="KW-1133">Transmembrane helix</keyword>
<evidence type="ECO:0000313" key="8">
    <source>
        <dbReference type="Proteomes" id="UP000233781"/>
    </source>
</evidence>
<accession>A0A2N3YIN3</accession>
<name>A0A2N3YIN3_9MICO</name>
<dbReference type="PANTHER" id="PTHR22683">
    <property type="entry name" value="SPORULATION PROTEIN RELATED"/>
    <property type="match status" value="1"/>
</dbReference>
<evidence type="ECO:0000313" key="7">
    <source>
        <dbReference type="EMBL" id="PKW26678.1"/>
    </source>
</evidence>
<feature type="region of interest" description="Disordered" evidence="4">
    <location>
        <begin position="461"/>
        <end position="483"/>
    </location>
</feature>
<dbReference type="PROSITE" id="PS50901">
    <property type="entry name" value="FTSK"/>
    <property type="match status" value="1"/>
</dbReference>
<feature type="transmembrane region" description="Helical" evidence="5">
    <location>
        <begin position="50"/>
        <end position="77"/>
    </location>
</feature>
<organism evidence="7 8">
    <name type="scientific">Phycicoccus duodecadis</name>
    <dbReference type="NCBI Taxonomy" id="173053"/>
    <lineage>
        <taxon>Bacteria</taxon>
        <taxon>Bacillati</taxon>
        <taxon>Actinomycetota</taxon>
        <taxon>Actinomycetes</taxon>
        <taxon>Micrococcales</taxon>
        <taxon>Intrasporangiaceae</taxon>
        <taxon>Phycicoccus</taxon>
    </lineage>
</organism>
<evidence type="ECO:0000256" key="3">
    <source>
        <dbReference type="PROSITE-ProRule" id="PRU00289"/>
    </source>
</evidence>
<dbReference type="SUPFAM" id="SSF52540">
    <property type="entry name" value="P-loop containing nucleoside triphosphate hydrolases"/>
    <property type="match status" value="1"/>
</dbReference>
<protein>
    <submittedName>
        <fullName evidence="7">S-DNA-T family DNA segregation ATPase FtsK/SpoIIIE</fullName>
    </submittedName>
</protein>
<dbReference type="PANTHER" id="PTHR22683:SF41">
    <property type="entry name" value="DNA TRANSLOCASE FTSK"/>
    <property type="match status" value="1"/>
</dbReference>
<feature type="compositionally biased region" description="Basic and acidic residues" evidence="4">
    <location>
        <begin position="467"/>
        <end position="483"/>
    </location>
</feature>
<evidence type="ECO:0000256" key="5">
    <source>
        <dbReference type="SAM" id="Phobius"/>
    </source>
</evidence>
<dbReference type="Proteomes" id="UP000233781">
    <property type="component" value="Unassembled WGS sequence"/>
</dbReference>
<evidence type="ECO:0000259" key="6">
    <source>
        <dbReference type="PROSITE" id="PS50901"/>
    </source>
</evidence>
<dbReference type="GO" id="GO:0003677">
    <property type="term" value="F:DNA binding"/>
    <property type="evidence" value="ECO:0007669"/>
    <property type="project" value="InterPro"/>
</dbReference>